<dbReference type="OrthoDB" id="1934703at2759"/>
<dbReference type="Proteomes" id="UP000585474">
    <property type="component" value="Unassembled WGS sequence"/>
</dbReference>
<feature type="compositionally biased region" description="Polar residues" evidence="1">
    <location>
        <begin position="163"/>
        <end position="183"/>
    </location>
</feature>
<gene>
    <name evidence="2" type="ORF">Acr_11g0011390</name>
</gene>
<evidence type="ECO:0000313" key="2">
    <source>
        <dbReference type="EMBL" id="GFY96833.1"/>
    </source>
</evidence>
<feature type="region of interest" description="Disordered" evidence="1">
    <location>
        <begin position="109"/>
        <end position="134"/>
    </location>
</feature>
<feature type="compositionally biased region" description="Basic and acidic residues" evidence="1">
    <location>
        <begin position="121"/>
        <end position="134"/>
    </location>
</feature>
<evidence type="ECO:0000256" key="1">
    <source>
        <dbReference type="SAM" id="MobiDB-lite"/>
    </source>
</evidence>
<feature type="compositionally biased region" description="Acidic residues" evidence="1">
    <location>
        <begin position="187"/>
        <end position="197"/>
    </location>
</feature>
<sequence>MFMSDEWANNKWVKEEQGKRVAQFMMSSFWNCVVYALKIAGPLIRVLKLVDIEKKTPMRYIYEAMDRAKESIASSFVGNEEKYEDIFKIIDHRLDVHASSCMQLEVRDEATEGNQSVRRREHSEAQGHDLDGGEAHHFDEARIALRTYGVVARASGVEESIKQTRATTSRVQSKDFTSTSNTIHLIDEEDATSEDTEEKAKGYKSSGKDDEDADLLVVDIEDDF</sequence>
<feature type="region of interest" description="Disordered" evidence="1">
    <location>
        <begin position="157"/>
        <end position="216"/>
    </location>
</feature>
<dbReference type="EMBL" id="BJWL01000011">
    <property type="protein sequence ID" value="GFY96833.1"/>
    <property type="molecule type" value="Genomic_DNA"/>
</dbReference>
<protein>
    <submittedName>
        <fullName evidence="2">HAT dimerization domain-containing protein</fullName>
    </submittedName>
</protein>
<comment type="caution">
    <text evidence="2">The sequence shown here is derived from an EMBL/GenBank/DDBJ whole genome shotgun (WGS) entry which is preliminary data.</text>
</comment>
<proteinExistence type="predicted"/>
<reference evidence="2 3" key="1">
    <citation type="submission" date="2019-07" db="EMBL/GenBank/DDBJ databases">
        <title>De Novo Assembly of kiwifruit Actinidia rufa.</title>
        <authorList>
            <person name="Sugita-Konishi S."/>
            <person name="Sato K."/>
            <person name="Mori E."/>
            <person name="Abe Y."/>
            <person name="Kisaki G."/>
            <person name="Hamano K."/>
            <person name="Suezawa K."/>
            <person name="Otani M."/>
            <person name="Fukuda T."/>
            <person name="Manabe T."/>
            <person name="Gomi K."/>
            <person name="Tabuchi M."/>
            <person name="Akimitsu K."/>
            <person name="Kataoka I."/>
        </authorList>
    </citation>
    <scope>NUCLEOTIDE SEQUENCE [LARGE SCALE GENOMIC DNA]</scope>
    <source>
        <strain evidence="3">cv. Fuchu</strain>
    </source>
</reference>
<organism evidence="2 3">
    <name type="scientific">Actinidia rufa</name>
    <dbReference type="NCBI Taxonomy" id="165716"/>
    <lineage>
        <taxon>Eukaryota</taxon>
        <taxon>Viridiplantae</taxon>
        <taxon>Streptophyta</taxon>
        <taxon>Embryophyta</taxon>
        <taxon>Tracheophyta</taxon>
        <taxon>Spermatophyta</taxon>
        <taxon>Magnoliopsida</taxon>
        <taxon>eudicotyledons</taxon>
        <taxon>Gunneridae</taxon>
        <taxon>Pentapetalae</taxon>
        <taxon>asterids</taxon>
        <taxon>Ericales</taxon>
        <taxon>Actinidiaceae</taxon>
        <taxon>Actinidia</taxon>
    </lineage>
</organism>
<keyword evidence="3" id="KW-1185">Reference proteome</keyword>
<accession>A0A7J0FE19</accession>
<name>A0A7J0FE19_9ERIC</name>
<evidence type="ECO:0000313" key="3">
    <source>
        <dbReference type="Proteomes" id="UP000585474"/>
    </source>
</evidence>
<dbReference type="AlphaFoldDB" id="A0A7J0FE19"/>